<keyword evidence="2" id="KW-1185">Reference proteome</keyword>
<dbReference type="AlphaFoldDB" id="A0A087TDP7"/>
<protein>
    <submittedName>
        <fullName evidence="1">Uncharacterized protein</fullName>
    </submittedName>
</protein>
<evidence type="ECO:0000313" key="1">
    <source>
        <dbReference type="EMBL" id="KFM63236.1"/>
    </source>
</evidence>
<dbReference type="GO" id="GO:0003676">
    <property type="term" value="F:nucleic acid binding"/>
    <property type="evidence" value="ECO:0007669"/>
    <property type="project" value="InterPro"/>
</dbReference>
<evidence type="ECO:0000313" key="2">
    <source>
        <dbReference type="Proteomes" id="UP000054359"/>
    </source>
</evidence>
<sequence>MERMERSAQSPDLNPIQHLWDYSGRQVAALSPPTRSLVELQQKLPRAWSLLPTSLTDNLIGSSLASTYCS</sequence>
<dbReference type="Proteomes" id="UP000054359">
    <property type="component" value="Unassembled WGS sequence"/>
</dbReference>
<dbReference type="OrthoDB" id="10006939at2759"/>
<gene>
    <name evidence="1" type="ORF">X975_25079</name>
</gene>
<accession>A0A087TDP7</accession>
<proteinExistence type="predicted"/>
<feature type="non-terminal residue" evidence="1">
    <location>
        <position position="70"/>
    </location>
</feature>
<dbReference type="InterPro" id="IPR036397">
    <property type="entry name" value="RNaseH_sf"/>
</dbReference>
<name>A0A087TDP7_STEMI</name>
<dbReference type="EMBL" id="KK114762">
    <property type="protein sequence ID" value="KFM63236.1"/>
    <property type="molecule type" value="Genomic_DNA"/>
</dbReference>
<reference evidence="1 2" key="1">
    <citation type="submission" date="2013-11" db="EMBL/GenBank/DDBJ databases">
        <title>Genome sequencing of Stegodyphus mimosarum.</title>
        <authorList>
            <person name="Bechsgaard J."/>
        </authorList>
    </citation>
    <scope>NUCLEOTIDE SEQUENCE [LARGE SCALE GENOMIC DNA]</scope>
</reference>
<dbReference type="Gene3D" id="3.30.420.10">
    <property type="entry name" value="Ribonuclease H-like superfamily/Ribonuclease H"/>
    <property type="match status" value="1"/>
</dbReference>
<organism evidence="1 2">
    <name type="scientific">Stegodyphus mimosarum</name>
    <name type="common">African social velvet spider</name>
    <dbReference type="NCBI Taxonomy" id="407821"/>
    <lineage>
        <taxon>Eukaryota</taxon>
        <taxon>Metazoa</taxon>
        <taxon>Ecdysozoa</taxon>
        <taxon>Arthropoda</taxon>
        <taxon>Chelicerata</taxon>
        <taxon>Arachnida</taxon>
        <taxon>Araneae</taxon>
        <taxon>Araneomorphae</taxon>
        <taxon>Entelegynae</taxon>
        <taxon>Eresoidea</taxon>
        <taxon>Eresidae</taxon>
        <taxon>Stegodyphus</taxon>
    </lineage>
</organism>